<keyword evidence="4" id="KW-1185">Reference proteome</keyword>
<dbReference type="Proteomes" id="UP001378960">
    <property type="component" value="Unassembled WGS sequence"/>
</dbReference>
<dbReference type="EMBL" id="BTGB01000001">
    <property type="protein sequence ID" value="GMM45016.1"/>
    <property type="molecule type" value="Genomic_DNA"/>
</dbReference>
<dbReference type="SUPFAM" id="SSF47459">
    <property type="entry name" value="HLH, helix-loop-helix DNA-binding domain"/>
    <property type="match status" value="1"/>
</dbReference>
<feature type="compositionally biased region" description="Low complexity" evidence="1">
    <location>
        <begin position="9"/>
        <end position="24"/>
    </location>
</feature>
<dbReference type="InterPro" id="IPR036638">
    <property type="entry name" value="HLH_DNA-bd_sf"/>
</dbReference>
<dbReference type="Gene3D" id="4.10.280.10">
    <property type="entry name" value="Helix-loop-helix DNA-binding domain"/>
    <property type="match status" value="1"/>
</dbReference>
<dbReference type="GO" id="GO:0046983">
    <property type="term" value="F:protein dimerization activity"/>
    <property type="evidence" value="ECO:0007669"/>
    <property type="project" value="InterPro"/>
</dbReference>
<protein>
    <submittedName>
        <fullName evidence="3">Rtg1 protein</fullName>
    </submittedName>
</protein>
<feature type="region of interest" description="Disordered" evidence="1">
    <location>
        <begin position="43"/>
        <end position="62"/>
    </location>
</feature>
<dbReference type="PROSITE" id="PS50888">
    <property type="entry name" value="BHLH"/>
    <property type="match status" value="1"/>
</dbReference>
<accession>A0AAV5R0J5</accession>
<feature type="compositionally biased region" description="Basic and acidic residues" evidence="1">
    <location>
        <begin position="48"/>
        <end position="60"/>
    </location>
</feature>
<proteinExistence type="predicted"/>
<feature type="region of interest" description="Disordered" evidence="1">
    <location>
        <begin position="1"/>
        <end position="34"/>
    </location>
</feature>
<dbReference type="SMART" id="SM00353">
    <property type="entry name" value="HLH"/>
    <property type="match status" value="1"/>
</dbReference>
<dbReference type="AlphaFoldDB" id="A0AAV5R0J5"/>
<feature type="compositionally biased region" description="Basic and acidic residues" evidence="1">
    <location>
        <begin position="25"/>
        <end position="34"/>
    </location>
</feature>
<name>A0AAV5R0J5_PICKL</name>
<evidence type="ECO:0000313" key="4">
    <source>
        <dbReference type="Proteomes" id="UP001378960"/>
    </source>
</evidence>
<organism evidence="3 4">
    <name type="scientific">Pichia kluyveri</name>
    <name type="common">Yeast</name>
    <dbReference type="NCBI Taxonomy" id="36015"/>
    <lineage>
        <taxon>Eukaryota</taxon>
        <taxon>Fungi</taxon>
        <taxon>Dikarya</taxon>
        <taxon>Ascomycota</taxon>
        <taxon>Saccharomycotina</taxon>
        <taxon>Pichiomycetes</taxon>
        <taxon>Pichiales</taxon>
        <taxon>Pichiaceae</taxon>
        <taxon>Pichia</taxon>
    </lineage>
</organism>
<dbReference type="Pfam" id="PF00010">
    <property type="entry name" value="HLH"/>
    <property type="match status" value="1"/>
</dbReference>
<feature type="domain" description="BHLH" evidence="2">
    <location>
        <begin position="14"/>
        <end position="76"/>
    </location>
</feature>
<sequence>MSTPVDNNTQAQSQAQSQTQSQTQRRGDGVNERIGELLSLIPPEMFQDLDRNTGTRDGRPNKGQILTRAVEYIVSLQADIDASNRRETQLLQTLGRMGNPTVAEEMLANIGVGPLAENEFRQDGGE</sequence>
<evidence type="ECO:0000259" key="2">
    <source>
        <dbReference type="PROSITE" id="PS50888"/>
    </source>
</evidence>
<evidence type="ECO:0000313" key="3">
    <source>
        <dbReference type="EMBL" id="GMM45016.1"/>
    </source>
</evidence>
<comment type="caution">
    <text evidence="3">The sequence shown here is derived from an EMBL/GenBank/DDBJ whole genome shotgun (WGS) entry which is preliminary data.</text>
</comment>
<reference evidence="3 4" key="1">
    <citation type="journal article" date="2023" name="Elife">
        <title>Identification of key yeast species and microbe-microbe interactions impacting larval growth of Drosophila in the wild.</title>
        <authorList>
            <person name="Mure A."/>
            <person name="Sugiura Y."/>
            <person name="Maeda R."/>
            <person name="Honda K."/>
            <person name="Sakurai N."/>
            <person name="Takahashi Y."/>
            <person name="Watada M."/>
            <person name="Katoh T."/>
            <person name="Gotoh A."/>
            <person name="Gotoh Y."/>
            <person name="Taniguchi I."/>
            <person name="Nakamura K."/>
            <person name="Hayashi T."/>
            <person name="Katayama T."/>
            <person name="Uemura T."/>
            <person name="Hattori Y."/>
        </authorList>
    </citation>
    <scope>NUCLEOTIDE SEQUENCE [LARGE SCALE GENOMIC DNA]</scope>
    <source>
        <strain evidence="3 4">PK-24</strain>
    </source>
</reference>
<dbReference type="InterPro" id="IPR011598">
    <property type="entry name" value="bHLH_dom"/>
</dbReference>
<gene>
    <name evidence="3" type="ORF">DAPK24_015910</name>
</gene>
<evidence type="ECO:0000256" key="1">
    <source>
        <dbReference type="SAM" id="MobiDB-lite"/>
    </source>
</evidence>